<proteinExistence type="predicted"/>
<organism evidence="4 5">
    <name type="scientific">Owenia fusiformis</name>
    <name type="common">Polychaete worm</name>
    <dbReference type="NCBI Taxonomy" id="6347"/>
    <lineage>
        <taxon>Eukaryota</taxon>
        <taxon>Metazoa</taxon>
        <taxon>Spiralia</taxon>
        <taxon>Lophotrochozoa</taxon>
        <taxon>Annelida</taxon>
        <taxon>Polychaeta</taxon>
        <taxon>Sedentaria</taxon>
        <taxon>Canalipalpata</taxon>
        <taxon>Sabellida</taxon>
        <taxon>Oweniida</taxon>
        <taxon>Oweniidae</taxon>
        <taxon>Owenia</taxon>
    </lineage>
</organism>
<keyword evidence="5" id="KW-1185">Reference proteome</keyword>
<sequence>MTFHMGNSTVELPVSPTLTSISTFGLPSSLGTTTQSPLLLNPGNITHCLPLSNRTSLPLVLTAPEHLDELVLSHYTQHKVGDSIRLSCDISRELQGDGLLTCVTSTKGAHWDKVVPLCVERKIALPPPPPKFNGTVFKSSVIGGVIAVVILLAFITFFMYRLREHQRRKRMAREERDRSSTTVTVMTDCAVSPSHDAPGNMLLTTFTTVAITDNNAEANPKDVVINNLTPQSSCVIPAPAYTATVHSSRTTNKGEITGRNTGPASISVPCPVAPIQFAQGECSPPYYDTPNITSPTSDNKLDLGVESSEDKYDEPANVDTDDDIMADFKFPNTKVIVKDESEDEPTRYEIPEAQPGNAKSVVVIRSPEASPRYEAVDDELPSSPSYEILSSDVPKRSVSYPEPPSPGYEIPDVAGNRPNSFDNIPLPCYDAPSNKPIEVKKDPFGISPLETPERVSVNSKRSSDIDGIRSDSTVSLCSHYTDMSRQNSTLSFHNDNPDDTMMASTFPPPPAPETIAAIINDSLEQVQSANEDCANYVLPDPTPKPHENVTSDLYDVPPLTSSRQNSTVDQSNADMNETSAHTEHLTDDTSSEPKNEYENVQRETMDTNDAYVNTRLPLENDKLPVTTV</sequence>
<feature type="compositionally biased region" description="Basic and acidic residues" evidence="2">
    <location>
        <begin position="299"/>
        <end position="314"/>
    </location>
</feature>
<keyword evidence="3" id="KW-0472">Membrane</keyword>
<comment type="caution">
    <text evidence="1">Lacks conserved residue(s) required for the propagation of feature annotation.</text>
</comment>
<name>A0A8J1TSL0_OWEFU</name>
<comment type="caution">
    <text evidence="4">The sequence shown here is derived from an EMBL/GenBank/DDBJ whole genome shotgun (WGS) entry which is preliminary data.</text>
</comment>
<feature type="transmembrane region" description="Helical" evidence="3">
    <location>
        <begin position="141"/>
        <end position="160"/>
    </location>
</feature>
<feature type="compositionally biased region" description="Basic and acidic residues" evidence="2">
    <location>
        <begin position="580"/>
        <end position="605"/>
    </location>
</feature>
<dbReference type="EMBL" id="CAIIXF020000007">
    <property type="protein sequence ID" value="CAH1789839.1"/>
    <property type="molecule type" value="Genomic_DNA"/>
</dbReference>
<dbReference type="SUPFAM" id="SSF57535">
    <property type="entry name" value="Complement control module/SCR domain"/>
    <property type="match status" value="1"/>
</dbReference>
<feature type="region of interest" description="Disordered" evidence="2">
    <location>
        <begin position="286"/>
        <end position="323"/>
    </location>
</feature>
<feature type="region of interest" description="Disordered" evidence="2">
    <location>
        <begin position="443"/>
        <end position="467"/>
    </location>
</feature>
<dbReference type="AlphaFoldDB" id="A0A8J1TSL0"/>
<dbReference type="Proteomes" id="UP000749559">
    <property type="component" value="Unassembled WGS sequence"/>
</dbReference>
<evidence type="ECO:0000256" key="1">
    <source>
        <dbReference type="PROSITE-ProRule" id="PRU00302"/>
    </source>
</evidence>
<reference evidence="4" key="1">
    <citation type="submission" date="2022-03" db="EMBL/GenBank/DDBJ databases">
        <authorList>
            <person name="Martin C."/>
        </authorList>
    </citation>
    <scope>NUCLEOTIDE SEQUENCE</scope>
</reference>
<keyword evidence="1" id="KW-0768">Sushi</keyword>
<dbReference type="InterPro" id="IPR000436">
    <property type="entry name" value="Sushi_SCR_CCP_dom"/>
</dbReference>
<feature type="compositionally biased region" description="Basic and acidic residues" evidence="2">
    <location>
        <begin position="338"/>
        <end position="350"/>
    </location>
</feature>
<keyword evidence="3" id="KW-1133">Transmembrane helix</keyword>
<dbReference type="PROSITE" id="PS50923">
    <property type="entry name" value="SUSHI"/>
    <property type="match status" value="1"/>
</dbReference>
<dbReference type="InterPro" id="IPR035976">
    <property type="entry name" value="Sushi/SCR/CCP_sf"/>
</dbReference>
<feature type="region of interest" description="Disordered" evidence="2">
    <location>
        <begin position="541"/>
        <end position="608"/>
    </location>
</feature>
<keyword evidence="3" id="KW-0812">Transmembrane</keyword>
<accession>A0A8J1TSL0</accession>
<protein>
    <submittedName>
        <fullName evidence="4">Uncharacterized protein</fullName>
    </submittedName>
</protein>
<evidence type="ECO:0000256" key="2">
    <source>
        <dbReference type="SAM" id="MobiDB-lite"/>
    </source>
</evidence>
<feature type="region of interest" description="Disordered" evidence="2">
    <location>
        <begin position="338"/>
        <end position="359"/>
    </location>
</feature>
<evidence type="ECO:0000313" key="5">
    <source>
        <dbReference type="Proteomes" id="UP000749559"/>
    </source>
</evidence>
<evidence type="ECO:0000313" key="4">
    <source>
        <dbReference type="EMBL" id="CAH1789839.1"/>
    </source>
</evidence>
<gene>
    <name evidence="4" type="ORF">OFUS_LOCUS15127</name>
</gene>
<feature type="region of interest" description="Disordered" evidence="2">
    <location>
        <begin position="375"/>
        <end position="414"/>
    </location>
</feature>
<evidence type="ECO:0000256" key="3">
    <source>
        <dbReference type="SAM" id="Phobius"/>
    </source>
</evidence>
<feature type="compositionally biased region" description="Polar residues" evidence="2">
    <location>
        <begin position="559"/>
        <end position="579"/>
    </location>
</feature>